<dbReference type="InterPro" id="IPR035940">
    <property type="entry name" value="CAP_sf"/>
</dbReference>
<dbReference type="OrthoDB" id="68195at2"/>
<dbReference type="Proteomes" id="UP000060699">
    <property type="component" value="Chromosome"/>
</dbReference>
<accession>A0A0U3MK42</accession>
<dbReference type="Gene3D" id="3.40.33.10">
    <property type="entry name" value="CAP"/>
    <property type="match status" value="1"/>
</dbReference>
<dbReference type="PANTHER" id="PTHR31157">
    <property type="entry name" value="SCP DOMAIN-CONTAINING PROTEIN"/>
    <property type="match status" value="1"/>
</dbReference>
<proteinExistence type="predicted"/>
<organism evidence="1 2">
    <name type="scientific">Roseateles depolymerans</name>
    <dbReference type="NCBI Taxonomy" id="76731"/>
    <lineage>
        <taxon>Bacteria</taxon>
        <taxon>Pseudomonadati</taxon>
        <taxon>Pseudomonadota</taxon>
        <taxon>Betaproteobacteria</taxon>
        <taxon>Burkholderiales</taxon>
        <taxon>Sphaerotilaceae</taxon>
        <taxon>Roseateles</taxon>
    </lineage>
</organism>
<dbReference type="InterPro" id="IPR014044">
    <property type="entry name" value="CAP_dom"/>
</dbReference>
<dbReference type="Pfam" id="PF00188">
    <property type="entry name" value="CAP"/>
    <property type="match status" value="1"/>
</dbReference>
<gene>
    <name evidence="1" type="ORF">RD2015_4660</name>
</gene>
<dbReference type="STRING" id="76731.RD2015_4660"/>
<keyword evidence="2" id="KW-1185">Reference proteome</keyword>
<dbReference type="KEGG" id="rdp:RD2015_4660"/>
<dbReference type="RefSeq" id="WP_058936932.1">
    <property type="nucleotide sequence ID" value="NZ_CP013729.1"/>
</dbReference>
<reference evidence="1 2" key="1">
    <citation type="submission" date="2015-12" db="EMBL/GenBank/DDBJ databases">
        <title>Complete genome of Roseateles depolymerans KCTC 42856.</title>
        <authorList>
            <person name="Kim K.M."/>
        </authorList>
    </citation>
    <scope>NUCLEOTIDE SEQUENCE [LARGE SCALE GENOMIC DNA]</scope>
    <source>
        <strain evidence="1 2">KCTC 42856</strain>
    </source>
</reference>
<name>A0A0U3MK42_9BURK</name>
<dbReference type="AlphaFoldDB" id="A0A0U3MK42"/>
<dbReference type="SUPFAM" id="SSF55797">
    <property type="entry name" value="PR-1-like"/>
    <property type="match status" value="1"/>
</dbReference>
<evidence type="ECO:0000313" key="1">
    <source>
        <dbReference type="EMBL" id="ALV09101.1"/>
    </source>
</evidence>
<sequence precursor="true">MKAAIVAALLSAAVLLTPPAAAAPCDVQLVTEQVLKRLNEIRAQGRTCGNQTMGPATPLRWQPALLDAARRYAAELSSRRQLSHTSLSGANLPQRLEAVRYSLRLAGENLASGPDSLEEVLQLWLDSPGHCQNLMGPDFTEVGLACDMRDTGSAQPYWVMELGRPQLMRPIQASASVRGVPEGLLPTDGPAVR</sequence>
<dbReference type="CDD" id="cd05379">
    <property type="entry name" value="CAP_bacterial"/>
    <property type="match status" value="1"/>
</dbReference>
<dbReference type="PANTHER" id="PTHR31157:SF1">
    <property type="entry name" value="SCP DOMAIN-CONTAINING PROTEIN"/>
    <property type="match status" value="1"/>
</dbReference>
<evidence type="ECO:0000313" key="2">
    <source>
        <dbReference type="Proteomes" id="UP000060699"/>
    </source>
</evidence>
<dbReference type="EMBL" id="CP013729">
    <property type="protein sequence ID" value="ALV09101.1"/>
    <property type="molecule type" value="Genomic_DNA"/>
</dbReference>
<protein>
    <submittedName>
        <fullName evidence="1">SCP-like extracellular</fullName>
    </submittedName>
</protein>